<name>A0A3N0V0V1_9PROT</name>
<dbReference type="Gene3D" id="2.40.50.90">
    <property type="match status" value="1"/>
</dbReference>
<dbReference type="PROSITE" id="PS50830">
    <property type="entry name" value="TNASE_3"/>
    <property type="match status" value="1"/>
</dbReference>
<keyword evidence="3" id="KW-1185">Reference proteome</keyword>
<evidence type="ECO:0000313" key="2">
    <source>
        <dbReference type="EMBL" id="ROH86184.1"/>
    </source>
</evidence>
<dbReference type="GO" id="GO:0004518">
    <property type="term" value="F:nuclease activity"/>
    <property type="evidence" value="ECO:0007669"/>
    <property type="project" value="InterPro"/>
</dbReference>
<dbReference type="Pfam" id="PF00565">
    <property type="entry name" value="SNase"/>
    <property type="match status" value="1"/>
</dbReference>
<dbReference type="Proteomes" id="UP000275137">
    <property type="component" value="Unassembled WGS sequence"/>
</dbReference>
<dbReference type="InterPro" id="IPR010916">
    <property type="entry name" value="TonB_box_CS"/>
</dbReference>
<dbReference type="SUPFAM" id="SSF50199">
    <property type="entry name" value="Staphylococcal nuclease"/>
    <property type="match status" value="1"/>
</dbReference>
<dbReference type="GO" id="GO:0003676">
    <property type="term" value="F:nucleic acid binding"/>
    <property type="evidence" value="ECO:0007669"/>
    <property type="project" value="InterPro"/>
</dbReference>
<dbReference type="PROSITE" id="PS01123">
    <property type="entry name" value="TNASE_1"/>
    <property type="match status" value="1"/>
</dbReference>
<sequence>MPAISHQHPHIRPGYALLLTTLAALPWMASMALADSTLDARVLRVHDGDTITVQAADGAKLKVRLIGIDTPELHQTCGKRARERLYTLVQGRTVSLQCARQDRYQRQLCTVYAGQQDINLQLLAEGLAWHYAQSRELSPELHGDYAASERAARAAGLGLWQQDEPLPPWQYRALQRQGGTPPAALHNACG</sequence>
<feature type="domain" description="TNase-like" evidence="1">
    <location>
        <begin position="36"/>
        <end position="162"/>
    </location>
</feature>
<dbReference type="InterPro" id="IPR002071">
    <property type="entry name" value="Thermonucl_AS"/>
</dbReference>
<evidence type="ECO:0000313" key="3">
    <source>
        <dbReference type="Proteomes" id="UP000275137"/>
    </source>
</evidence>
<dbReference type="PANTHER" id="PTHR12302:SF26">
    <property type="entry name" value="BLR1266 PROTEIN"/>
    <property type="match status" value="1"/>
</dbReference>
<protein>
    <submittedName>
        <fullName evidence="2">Thermonuclease family protein</fullName>
    </submittedName>
</protein>
<dbReference type="AlphaFoldDB" id="A0A3N0V0V1"/>
<comment type="caution">
    <text evidence="2">The sequence shown here is derived from an EMBL/GenBank/DDBJ whole genome shotgun (WGS) entry which is preliminary data.</text>
</comment>
<dbReference type="PROSITE" id="PS00430">
    <property type="entry name" value="TONB_DEPENDENT_REC_1"/>
    <property type="match status" value="1"/>
</dbReference>
<dbReference type="InterPro" id="IPR035437">
    <property type="entry name" value="SNase_OB-fold_sf"/>
</dbReference>
<organism evidence="2 3">
    <name type="scientific">Pseudomethylobacillus aquaticus</name>
    <dbReference type="NCBI Taxonomy" id="2676064"/>
    <lineage>
        <taxon>Bacteria</taxon>
        <taxon>Pseudomonadati</taxon>
        <taxon>Pseudomonadota</taxon>
        <taxon>Betaproteobacteria</taxon>
        <taxon>Nitrosomonadales</taxon>
        <taxon>Methylophilaceae</taxon>
        <taxon>Pseudomethylobacillus</taxon>
    </lineage>
</organism>
<reference evidence="2 3" key="1">
    <citation type="submission" date="2018-10" db="EMBL/GenBank/DDBJ databases">
        <authorList>
            <person name="Chen W.-M."/>
        </authorList>
    </citation>
    <scope>NUCLEOTIDE SEQUENCE [LARGE SCALE GENOMIC DNA]</scope>
    <source>
        <strain evidence="2 3">H-5</strain>
    </source>
</reference>
<accession>A0A3N0V0V1</accession>
<dbReference type="InterPro" id="IPR016071">
    <property type="entry name" value="Staphylococal_nuclease_OB-fold"/>
</dbReference>
<gene>
    <name evidence="2" type="ORF">ED236_06970</name>
</gene>
<dbReference type="RefSeq" id="WP_123237244.1">
    <property type="nucleotide sequence ID" value="NZ_RJVP01000003.1"/>
</dbReference>
<dbReference type="SMART" id="SM00318">
    <property type="entry name" value="SNc"/>
    <property type="match status" value="1"/>
</dbReference>
<evidence type="ECO:0000259" key="1">
    <source>
        <dbReference type="PROSITE" id="PS50830"/>
    </source>
</evidence>
<proteinExistence type="predicted"/>
<dbReference type="PANTHER" id="PTHR12302">
    <property type="entry name" value="EBNA2 BINDING PROTEIN P100"/>
    <property type="match status" value="1"/>
</dbReference>
<dbReference type="EMBL" id="RJVP01000003">
    <property type="protein sequence ID" value="ROH86184.1"/>
    <property type="molecule type" value="Genomic_DNA"/>
</dbReference>